<dbReference type="Proteomes" id="UP001150581">
    <property type="component" value="Unassembled WGS sequence"/>
</dbReference>
<keyword evidence="2" id="KW-1185">Reference proteome</keyword>
<protein>
    <submittedName>
        <fullName evidence="1">Uncharacterized protein</fullName>
    </submittedName>
</protein>
<organism evidence="1 2">
    <name type="scientific">Kickxella alabastrina</name>
    <dbReference type="NCBI Taxonomy" id="61397"/>
    <lineage>
        <taxon>Eukaryota</taxon>
        <taxon>Fungi</taxon>
        <taxon>Fungi incertae sedis</taxon>
        <taxon>Zoopagomycota</taxon>
        <taxon>Kickxellomycotina</taxon>
        <taxon>Kickxellomycetes</taxon>
        <taxon>Kickxellales</taxon>
        <taxon>Kickxellaceae</taxon>
        <taxon>Kickxella</taxon>
    </lineage>
</organism>
<evidence type="ECO:0000313" key="1">
    <source>
        <dbReference type="EMBL" id="KAJ1894669.1"/>
    </source>
</evidence>
<evidence type="ECO:0000313" key="2">
    <source>
        <dbReference type="Proteomes" id="UP001150581"/>
    </source>
</evidence>
<accession>A0ACC1IGA4</accession>
<gene>
    <name evidence="1" type="ORF">LPJ66_005049</name>
</gene>
<proteinExistence type="predicted"/>
<dbReference type="EMBL" id="JANBPG010000663">
    <property type="protein sequence ID" value="KAJ1894669.1"/>
    <property type="molecule type" value="Genomic_DNA"/>
</dbReference>
<comment type="caution">
    <text evidence="1">The sequence shown here is derived from an EMBL/GenBank/DDBJ whole genome shotgun (WGS) entry which is preliminary data.</text>
</comment>
<sequence length="262" mass="28730">MDHNQKSAITPVRVIFCLPFKRPANFHPPTLQPPPALSLEEQVWRSLCTLPGFDQPCDILGELEHDQVTFDWELLADTLNVPLKDVFEAASNLFREHMGRPLTLMDEGSFQINTARRGAREEEEKVEEAPEEGSSKSVGSGDFRQADMRSVESVGRTDEEGSAPGSPVVELHTTTPDGYEATEEDEGGSMRQSMIAEAMASRVHTGAGRRETSASSSSSFSDLSEGSLTESAMQDALISEAMNGSTAMSMLGSRMFPWSRKR</sequence>
<reference evidence="1" key="1">
    <citation type="submission" date="2022-07" db="EMBL/GenBank/DDBJ databases">
        <title>Phylogenomic reconstructions and comparative analyses of Kickxellomycotina fungi.</title>
        <authorList>
            <person name="Reynolds N.K."/>
            <person name="Stajich J.E."/>
            <person name="Barry K."/>
            <person name="Grigoriev I.V."/>
            <person name="Crous P."/>
            <person name="Smith M.E."/>
        </authorList>
    </citation>
    <scope>NUCLEOTIDE SEQUENCE</scope>
    <source>
        <strain evidence="1">Benny 63K</strain>
    </source>
</reference>
<name>A0ACC1IGA4_9FUNG</name>